<evidence type="ECO:0000313" key="8">
    <source>
        <dbReference type="EMBL" id="MFA9462631.1"/>
    </source>
</evidence>
<feature type="transmembrane region" description="Helical" evidence="7">
    <location>
        <begin position="6"/>
        <end position="22"/>
    </location>
</feature>
<keyword evidence="3 8" id="KW-0808">Transferase</keyword>
<evidence type="ECO:0000313" key="9">
    <source>
        <dbReference type="Proteomes" id="UP001575181"/>
    </source>
</evidence>
<keyword evidence="5 7" id="KW-1133">Transmembrane helix</keyword>
<evidence type="ECO:0000256" key="1">
    <source>
        <dbReference type="ARBA" id="ARBA00004651"/>
    </source>
</evidence>
<evidence type="ECO:0000256" key="2">
    <source>
        <dbReference type="ARBA" id="ARBA00022475"/>
    </source>
</evidence>
<evidence type="ECO:0000256" key="3">
    <source>
        <dbReference type="ARBA" id="ARBA00022679"/>
    </source>
</evidence>
<comment type="caution">
    <text evidence="8">The sequence shown here is derived from an EMBL/GenBank/DDBJ whole genome shotgun (WGS) entry which is preliminary data.</text>
</comment>
<dbReference type="GO" id="GO:0016740">
    <property type="term" value="F:transferase activity"/>
    <property type="evidence" value="ECO:0007669"/>
    <property type="project" value="UniProtKB-KW"/>
</dbReference>
<evidence type="ECO:0000256" key="6">
    <source>
        <dbReference type="ARBA" id="ARBA00023136"/>
    </source>
</evidence>
<dbReference type="PANTHER" id="PTHR22926:SF3">
    <property type="entry name" value="UNDECAPRENYL-PHOSPHATE ALPHA-N-ACETYLGLUCOSAMINYL 1-PHOSPHATE TRANSFERASE"/>
    <property type="match status" value="1"/>
</dbReference>
<dbReference type="EMBL" id="JBGUAW010000030">
    <property type="protein sequence ID" value="MFA9462631.1"/>
    <property type="molecule type" value="Genomic_DNA"/>
</dbReference>
<feature type="transmembrane region" description="Helical" evidence="7">
    <location>
        <begin position="243"/>
        <end position="262"/>
    </location>
</feature>
<reference evidence="8 9" key="1">
    <citation type="submission" date="2024-08" db="EMBL/GenBank/DDBJ databases">
        <title>Whole-genome sequencing of halo(alkali)philic microorganisms from hypersaline lakes.</title>
        <authorList>
            <person name="Sorokin D.Y."/>
            <person name="Merkel A.Y."/>
            <person name="Messina E."/>
            <person name="Yakimov M."/>
        </authorList>
    </citation>
    <scope>NUCLEOTIDE SEQUENCE [LARGE SCALE GENOMIC DNA]</scope>
    <source>
        <strain evidence="8 9">Cl-TMA</strain>
    </source>
</reference>
<feature type="transmembrane region" description="Helical" evidence="7">
    <location>
        <begin position="158"/>
        <end position="177"/>
    </location>
</feature>
<keyword evidence="4 7" id="KW-0812">Transmembrane</keyword>
<feature type="transmembrane region" description="Helical" evidence="7">
    <location>
        <begin position="294"/>
        <end position="313"/>
    </location>
</feature>
<feature type="transmembrane region" description="Helical" evidence="7">
    <location>
        <begin position="212"/>
        <end position="231"/>
    </location>
</feature>
<feature type="transmembrane region" description="Helical" evidence="7">
    <location>
        <begin position="99"/>
        <end position="122"/>
    </location>
</feature>
<organism evidence="8 9">
    <name type="scientific">Thiohalorhabdus methylotrophus</name>
    <dbReference type="NCBI Taxonomy" id="3242694"/>
    <lineage>
        <taxon>Bacteria</taxon>
        <taxon>Pseudomonadati</taxon>
        <taxon>Pseudomonadota</taxon>
        <taxon>Gammaproteobacteria</taxon>
        <taxon>Thiohalorhabdales</taxon>
        <taxon>Thiohalorhabdaceae</taxon>
        <taxon>Thiohalorhabdus</taxon>
    </lineage>
</organism>
<dbReference type="CDD" id="cd06853">
    <property type="entry name" value="GT_WecA_like"/>
    <property type="match status" value="1"/>
</dbReference>
<evidence type="ECO:0000256" key="7">
    <source>
        <dbReference type="SAM" id="Phobius"/>
    </source>
</evidence>
<feature type="transmembrane region" description="Helical" evidence="7">
    <location>
        <begin position="183"/>
        <end position="200"/>
    </location>
</feature>
<keyword evidence="6 7" id="KW-0472">Membrane</keyword>
<proteinExistence type="predicted"/>
<protein>
    <submittedName>
        <fullName evidence="8">MraY family glycosyltransferase</fullName>
        <ecNumber evidence="8">2.7.8.-</ecNumber>
    </submittedName>
</protein>
<evidence type="ECO:0000256" key="5">
    <source>
        <dbReference type="ARBA" id="ARBA00022989"/>
    </source>
</evidence>
<dbReference type="RefSeq" id="WP_373657419.1">
    <property type="nucleotide sequence ID" value="NZ_JBGUAW010000030.1"/>
</dbReference>
<dbReference type="EC" id="2.7.8.-" evidence="8"/>
<name>A0ABV4TZ73_9GAMM</name>
<gene>
    <name evidence="8" type="ORF">ACERLL_17695</name>
</gene>
<accession>A0ABV4TZ73</accession>
<dbReference type="Pfam" id="PF00953">
    <property type="entry name" value="Glycos_transf_4"/>
    <property type="match status" value="1"/>
</dbReference>
<keyword evidence="2" id="KW-1003">Cell membrane</keyword>
<dbReference type="Proteomes" id="UP001575181">
    <property type="component" value="Unassembled WGS sequence"/>
</dbReference>
<comment type="subcellular location">
    <subcellularLocation>
        <location evidence="1">Cell membrane</location>
        <topology evidence="1">Multi-pass membrane protein</topology>
    </subcellularLocation>
</comment>
<feature type="transmembrane region" description="Helical" evidence="7">
    <location>
        <begin position="70"/>
        <end position="87"/>
    </location>
</feature>
<feature type="transmembrane region" description="Helical" evidence="7">
    <location>
        <begin position="134"/>
        <end position="151"/>
    </location>
</feature>
<feature type="transmembrane region" description="Helical" evidence="7">
    <location>
        <begin position="319"/>
        <end position="340"/>
    </location>
</feature>
<keyword evidence="9" id="KW-1185">Reference proteome</keyword>
<dbReference type="PANTHER" id="PTHR22926">
    <property type="entry name" value="PHOSPHO-N-ACETYLMURAMOYL-PENTAPEPTIDE-TRANSFERASE"/>
    <property type="match status" value="1"/>
</dbReference>
<dbReference type="InterPro" id="IPR000715">
    <property type="entry name" value="Glycosyl_transferase_4"/>
</dbReference>
<feature type="transmembrane region" description="Helical" evidence="7">
    <location>
        <begin position="43"/>
        <end position="64"/>
    </location>
</feature>
<evidence type="ECO:0000256" key="4">
    <source>
        <dbReference type="ARBA" id="ARBA00022692"/>
    </source>
</evidence>
<sequence length="357" mass="39057">MVQLFVLCPLAFILALFLIHNLRRPAVRLRLVDIPGGRKAHDGEVPLVGGIGLFATFALVALLLPNELGSYRGLFFGMGILLIAGVLDDLHDIRARDKFIVQMIAAGVLVFWGDLTVAHLGTFPGIGELRLGPLAAPFTLLCVVGLVNAVNMLDGVDGLAGGVVLVVLAWLSLMAGIEGYPQFIVLPAILASAVLAFLVFNYPHPWRPRASVFLGDSGSLLLGFAVAWFTLELGTHPGNTVPPITMAWILALPVFDTVILIGRRLVKGRHPMAADREHLHHIFQRARFTCRSTVYLQLAISTFMGAVGVGSWLLGVPEWVMYVLLLGVFLGHLYFVMHAWRMVRVIRWVRGRNRQAA</sequence>